<gene>
    <name evidence="10" type="ORF">SODALDRAFT_77564</name>
</gene>
<dbReference type="EC" id="3.1.1.-" evidence="8"/>
<evidence type="ECO:0000256" key="6">
    <source>
        <dbReference type="ARBA" id="ARBA00023098"/>
    </source>
</evidence>
<evidence type="ECO:0000256" key="4">
    <source>
        <dbReference type="ARBA" id="ARBA00022729"/>
    </source>
</evidence>
<dbReference type="GO" id="GO:0016787">
    <property type="term" value="F:hydrolase activity"/>
    <property type="evidence" value="ECO:0007669"/>
    <property type="project" value="UniProtKB-KW"/>
</dbReference>
<evidence type="ECO:0000259" key="9">
    <source>
        <dbReference type="Pfam" id="PF00135"/>
    </source>
</evidence>
<keyword evidence="3" id="KW-0964">Secreted</keyword>
<evidence type="ECO:0000256" key="1">
    <source>
        <dbReference type="ARBA" id="ARBA00004613"/>
    </source>
</evidence>
<dbReference type="InterPro" id="IPR002018">
    <property type="entry name" value="CarbesteraseB"/>
</dbReference>
<comment type="subcellular location">
    <subcellularLocation>
        <location evidence="1">Secreted</location>
    </subcellularLocation>
</comment>
<dbReference type="RefSeq" id="XP_028462896.1">
    <property type="nucleotide sequence ID" value="XM_028615676.1"/>
</dbReference>
<evidence type="ECO:0000256" key="3">
    <source>
        <dbReference type="ARBA" id="ARBA00022525"/>
    </source>
</evidence>
<dbReference type="PANTHER" id="PTHR11559">
    <property type="entry name" value="CARBOXYLESTERASE"/>
    <property type="match status" value="1"/>
</dbReference>
<accession>A0A3N2PKZ6</accession>
<dbReference type="PROSITE" id="PS00122">
    <property type="entry name" value="CARBOXYLESTERASE_B_1"/>
    <property type="match status" value="1"/>
</dbReference>
<reference evidence="10 11" key="1">
    <citation type="journal article" date="2018" name="Mol. Ecol.">
        <title>The obligate alkalophilic soda-lake fungus Sodiomyces alkalinus has shifted to a protein diet.</title>
        <authorList>
            <person name="Grum-Grzhimaylo A.A."/>
            <person name="Falkoski D.L."/>
            <person name="van den Heuvel J."/>
            <person name="Valero-Jimenez C.A."/>
            <person name="Min B."/>
            <person name="Choi I.G."/>
            <person name="Lipzen A."/>
            <person name="Daum C.G."/>
            <person name="Aanen D.K."/>
            <person name="Tsang A."/>
            <person name="Henrissat B."/>
            <person name="Bilanenko E.N."/>
            <person name="de Vries R.P."/>
            <person name="van Kan J.A.L."/>
            <person name="Grigoriev I.V."/>
            <person name="Debets A.J.M."/>
        </authorList>
    </citation>
    <scope>NUCLEOTIDE SEQUENCE [LARGE SCALE GENOMIC DNA]</scope>
    <source>
        <strain evidence="10 11">F11</strain>
    </source>
</reference>
<dbReference type="Gene3D" id="3.40.50.1820">
    <property type="entry name" value="alpha/beta hydrolase"/>
    <property type="match status" value="1"/>
</dbReference>
<dbReference type="InterPro" id="IPR019826">
    <property type="entry name" value="Carboxylesterase_B_AS"/>
</dbReference>
<evidence type="ECO:0000256" key="8">
    <source>
        <dbReference type="RuleBase" id="RU361235"/>
    </source>
</evidence>
<evidence type="ECO:0000256" key="5">
    <source>
        <dbReference type="ARBA" id="ARBA00022801"/>
    </source>
</evidence>
<sequence>MKLGLFPLAAGLLAQLSSVQAVPATPPNLEARFTKVTVTSPAGSVIGRSLAGIETFAGIPFAEPPVGPLRLRPPIRLNSTLDRFDATGIAAACPQMFLSTDAKNTLLDVLGDLLTLPLFQVVNGREDCLTVTVQRPAGVPADAKLPVLVWIFGGGFQLGSSSMYDATGLLSNAKNTGQPFVFVAINYRVGGFGFLPGAEVLADGAANLGLRDQRMALEWVADNVASFGGDPGKVTIWGESAGAISVLDMMVAYDGDNTYKGRPLFRGAIMNSGSIVPTQDVDAPKAQAVYDLVASKAGCAGAPDSLACLRNLDYETFLRAANSVPGIVSYHSVALSYLPRPDGDILTKSPDLLVAEGRYAAVPMISGNQEDEGTLFALFQRNVATSSQLVGYLSDLFFHGASRKDLTDLVATYSWRPSRGSPFRTGVLNVLYPGFKRNAAVLGDLVFTLTRRVFLKAAKTANPSVKAWSYLASYNQGLPFLGTFHGSDLLQVFYGVLPNYASRAIQTYYFNFVHNLDPNVGVRGFPAWPEWRPERPRLAWFFNDRSDVLDDNFRQKSCDFIESNVRSLHFRDEEGNTQPRWGL</sequence>
<feature type="domain" description="Carboxylesterase type B" evidence="9">
    <location>
        <begin position="37"/>
        <end position="560"/>
    </location>
</feature>
<evidence type="ECO:0000313" key="11">
    <source>
        <dbReference type="Proteomes" id="UP000272025"/>
    </source>
</evidence>
<protein>
    <recommendedName>
        <fullName evidence="8">Carboxylic ester hydrolase</fullName>
        <ecNumber evidence="8">3.1.1.-</ecNumber>
    </recommendedName>
</protein>
<dbReference type="OrthoDB" id="408631at2759"/>
<keyword evidence="7" id="KW-0325">Glycoprotein</keyword>
<evidence type="ECO:0000256" key="2">
    <source>
        <dbReference type="ARBA" id="ARBA00005964"/>
    </source>
</evidence>
<keyword evidence="6" id="KW-0443">Lipid metabolism</keyword>
<organism evidence="10 11">
    <name type="scientific">Sodiomyces alkalinus (strain CBS 110278 / VKM F-3762 / F11)</name>
    <name type="common">Alkaliphilic filamentous fungus</name>
    <dbReference type="NCBI Taxonomy" id="1314773"/>
    <lineage>
        <taxon>Eukaryota</taxon>
        <taxon>Fungi</taxon>
        <taxon>Dikarya</taxon>
        <taxon>Ascomycota</taxon>
        <taxon>Pezizomycotina</taxon>
        <taxon>Sordariomycetes</taxon>
        <taxon>Hypocreomycetidae</taxon>
        <taxon>Glomerellales</taxon>
        <taxon>Plectosphaerellaceae</taxon>
        <taxon>Sodiomyces</taxon>
    </lineage>
</organism>
<proteinExistence type="inferred from homology"/>
<dbReference type="Pfam" id="PF00135">
    <property type="entry name" value="COesterase"/>
    <property type="match status" value="1"/>
</dbReference>
<dbReference type="GO" id="GO:0005576">
    <property type="term" value="C:extracellular region"/>
    <property type="evidence" value="ECO:0007669"/>
    <property type="project" value="UniProtKB-SubCell"/>
</dbReference>
<comment type="similarity">
    <text evidence="2 8">Belongs to the type-B carboxylesterase/lipase family.</text>
</comment>
<name>A0A3N2PKZ6_SODAK</name>
<evidence type="ECO:0000313" key="10">
    <source>
        <dbReference type="EMBL" id="ROT35090.1"/>
    </source>
</evidence>
<dbReference type="Proteomes" id="UP000272025">
    <property type="component" value="Unassembled WGS sequence"/>
</dbReference>
<feature type="chain" id="PRO_5017854491" description="Carboxylic ester hydrolase" evidence="8">
    <location>
        <begin position="22"/>
        <end position="583"/>
    </location>
</feature>
<dbReference type="EMBL" id="ML119062">
    <property type="protein sequence ID" value="ROT35090.1"/>
    <property type="molecule type" value="Genomic_DNA"/>
</dbReference>
<evidence type="ECO:0000256" key="7">
    <source>
        <dbReference type="ARBA" id="ARBA00023180"/>
    </source>
</evidence>
<dbReference type="FunFam" id="3.40.50.1820:FF:000213">
    <property type="entry name" value="Carboxylic ester hydrolase"/>
    <property type="match status" value="1"/>
</dbReference>
<dbReference type="GO" id="GO:0006629">
    <property type="term" value="P:lipid metabolic process"/>
    <property type="evidence" value="ECO:0007669"/>
    <property type="project" value="UniProtKB-KW"/>
</dbReference>
<dbReference type="SUPFAM" id="SSF53474">
    <property type="entry name" value="alpha/beta-Hydrolases"/>
    <property type="match status" value="1"/>
</dbReference>
<keyword evidence="11" id="KW-1185">Reference proteome</keyword>
<feature type="signal peptide" evidence="8">
    <location>
        <begin position="1"/>
        <end position="21"/>
    </location>
</feature>
<dbReference type="InterPro" id="IPR050309">
    <property type="entry name" value="Type-B_Carboxylest/Lipase"/>
</dbReference>
<dbReference type="STRING" id="1314773.A0A3N2PKZ6"/>
<keyword evidence="5 8" id="KW-0378">Hydrolase</keyword>
<dbReference type="InterPro" id="IPR029058">
    <property type="entry name" value="AB_hydrolase_fold"/>
</dbReference>
<dbReference type="AlphaFoldDB" id="A0A3N2PKZ6"/>
<keyword evidence="4 8" id="KW-0732">Signal</keyword>
<dbReference type="GeneID" id="39584153"/>